<dbReference type="EMBL" id="CAAALY010289470">
    <property type="protein sequence ID" value="VEL44096.1"/>
    <property type="molecule type" value="Genomic_DNA"/>
</dbReference>
<protein>
    <submittedName>
        <fullName evidence="2">Uncharacterized protein</fullName>
    </submittedName>
</protein>
<dbReference type="AlphaFoldDB" id="A0A3S5BG62"/>
<evidence type="ECO:0000256" key="1">
    <source>
        <dbReference type="SAM" id="MobiDB-lite"/>
    </source>
</evidence>
<proteinExistence type="predicted"/>
<dbReference type="Proteomes" id="UP000784294">
    <property type="component" value="Unassembled WGS sequence"/>
</dbReference>
<feature type="region of interest" description="Disordered" evidence="1">
    <location>
        <begin position="1"/>
        <end position="79"/>
    </location>
</feature>
<keyword evidence="3" id="KW-1185">Reference proteome</keyword>
<evidence type="ECO:0000313" key="3">
    <source>
        <dbReference type="Proteomes" id="UP000784294"/>
    </source>
</evidence>
<feature type="compositionally biased region" description="Acidic residues" evidence="1">
    <location>
        <begin position="13"/>
        <end position="22"/>
    </location>
</feature>
<accession>A0A3S5BG62</accession>
<evidence type="ECO:0000313" key="2">
    <source>
        <dbReference type="EMBL" id="VEL44096.1"/>
    </source>
</evidence>
<reference evidence="2" key="1">
    <citation type="submission" date="2018-11" db="EMBL/GenBank/DDBJ databases">
        <authorList>
            <consortium name="Pathogen Informatics"/>
        </authorList>
    </citation>
    <scope>NUCLEOTIDE SEQUENCE</scope>
</reference>
<name>A0A3S5BG62_9PLAT</name>
<gene>
    <name evidence="2" type="ORF">PXEA_LOCUS37536</name>
</gene>
<organism evidence="2 3">
    <name type="scientific">Protopolystoma xenopodis</name>
    <dbReference type="NCBI Taxonomy" id="117903"/>
    <lineage>
        <taxon>Eukaryota</taxon>
        <taxon>Metazoa</taxon>
        <taxon>Spiralia</taxon>
        <taxon>Lophotrochozoa</taxon>
        <taxon>Platyhelminthes</taxon>
        <taxon>Monogenea</taxon>
        <taxon>Polyopisthocotylea</taxon>
        <taxon>Polystomatidea</taxon>
        <taxon>Polystomatidae</taxon>
        <taxon>Protopolystoma</taxon>
    </lineage>
</organism>
<comment type="caution">
    <text evidence="2">The sequence shown here is derived from an EMBL/GenBank/DDBJ whole genome shotgun (WGS) entry which is preliminary data.</text>
</comment>
<sequence length="108" mass="12298">MPVNPLQAILEDPNGEEEEEPMQELKAMNHLPITSPDSSPYAQECIQHQSNSDSPHQESKSQSINSDSTIEPNMNEPESSCQFEIDPLEAKQKVLHCHIFLCFTYCFY</sequence>
<feature type="compositionally biased region" description="Polar residues" evidence="1">
    <location>
        <begin position="35"/>
        <end position="79"/>
    </location>
</feature>